<proteinExistence type="inferred from homology"/>
<feature type="domain" description="Ketoreductase" evidence="3">
    <location>
        <begin position="1"/>
        <end position="170"/>
    </location>
</feature>
<comment type="caution">
    <text evidence="4">The sequence shown here is derived from an EMBL/GenBank/DDBJ whole genome shotgun (WGS) entry which is preliminary data.</text>
</comment>
<dbReference type="PROSITE" id="PS00061">
    <property type="entry name" value="ADH_SHORT"/>
    <property type="match status" value="1"/>
</dbReference>
<evidence type="ECO:0000259" key="3">
    <source>
        <dbReference type="SMART" id="SM00822"/>
    </source>
</evidence>
<dbReference type="PRINTS" id="PR00080">
    <property type="entry name" value="SDRFAMILY"/>
</dbReference>
<protein>
    <submittedName>
        <fullName evidence="4">NAD(P)-dependent dehydrogenase (Short-subunit alcohol dehydrogenase family)</fullName>
    </submittedName>
</protein>
<dbReference type="GO" id="GO:0008202">
    <property type="term" value="P:steroid metabolic process"/>
    <property type="evidence" value="ECO:0007669"/>
    <property type="project" value="TreeGrafter"/>
</dbReference>
<dbReference type="EMBL" id="JACHMF010000001">
    <property type="protein sequence ID" value="MBB4693218.1"/>
    <property type="molecule type" value="Genomic_DNA"/>
</dbReference>
<dbReference type="PRINTS" id="PR00081">
    <property type="entry name" value="GDHRDH"/>
</dbReference>
<dbReference type="GO" id="GO:0016491">
    <property type="term" value="F:oxidoreductase activity"/>
    <property type="evidence" value="ECO:0007669"/>
    <property type="project" value="TreeGrafter"/>
</dbReference>
<dbReference type="InterPro" id="IPR002347">
    <property type="entry name" value="SDR_fam"/>
</dbReference>
<dbReference type="InterPro" id="IPR020904">
    <property type="entry name" value="Sc_DH/Rdtase_CS"/>
</dbReference>
<dbReference type="Proteomes" id="UP000542742">
    <property type="component" value="Unassembled WGS sequence"/>
</dbReference>
<dbReference type="PANTHER" id="PTHR43313:SF1">
    <property type="entry name" value="3BETA-HYDROXYSTEROID DEHYDROGENASE DHS-16"/>
    <property type="match status" value="1"/>
</dbReference>
<dbReference type="RefSeq" id="WP_184951865.1">
    <property type="nucleotide sequence ID" value="NZ_BOMC01000080.1"/>
</dbReference>
<evidence type="ECO:0000313" key="4">
    <source>
        <dbReference type="EMBL" id="MBB4693218.1"/>
    </source>
</evidence>
<dbReference type="Pfam" id="PF00106">
    <property type="entry name" value="adh_short"/>
    <property type="match status" value="1"/>
</dbReference>
<sequence>MAYLVTGASSGIGRAIATHLAGRGHEVVAGVRRVADAPPGRGIRPLLLDVTDGAQLAAAAKEIERLDGLVNNAGVTFAGPLEYLPLERLRDQLEINVVGLLAVTQAFLPAIRAGQGRVVMIGSAGGLVATPFLGAYNASKFALEAISDALRQELRPWRVPVVIIESGSHKSRNRAGTEVALKADMERLGEQAKGRYGSALEAFIRFSRKVEDGAGDPGRVAAVVERALTTRRPRARYFAGADVRGVVAMSRLLPTGAMDALLSRTVGLPH</sequence>
<organism evidence="4 5">
    <name type="scientific">Paractinoplanes abujensis</name>
    <dbReference type="NCBI Taxonomy" id="882441"/>
    <lineage>
        <taxon>Bacteria</taxon>
        <taxon>Bacillati</taxon>
        <taxon>Actinomycetota</taxon>
        <taxon>Actinomycetes</taxon>
        <taxon>Micromonosporales</taxon>
        <taxon>Micromonosporaceae</taxon>
        <taxon>Paractinoplanes</taxon>
    </lineage>
</organism>
<dbReference type="InterPro" id="IPR057326">
    <property type="entry name" value="KR_dom"/>
</dbReference>
<evidence type="ECO:0000256" key="2">
    <source>
        <dbReference type="RuleBase" id="RU000363"/>
    </source>
</evidence>
<dbReference type="PANTHER" id="PTHR43313">
    <property type="entry name" value="SHORT-CHAIN DEHYDROGENASE/REDUCTASE FAMILY 9C"/>
    <property type="match status" value="1"/>
</dbReference>
<comment type="similarity">
    <text evidence="1 2">Belongs to the short-chain dehydrogenases/reductases (SDR) family.</text>
</comment>
<dbReference type="SMART" id="SM00822">
    <property type="entry name" value="PKS_KR"/>
    <property type="match status" value="1"/>
</dbReference>
<dbReference type="AlphaFoldDB" id="A0A7W7G0M1"/>
<dbReference type="CDD" id="cd05374">
    <property type="entry name" value="17beta-HSD-like_SDR_c"/>
    <property type="match status" value="1"/>
</dbReference>
<dbReference type="Gene3D" id="3.40.50.720">
    <property type="entry name" value="NAD(P)-binding Rossmann-like Domain"/>
    <property type="match status" value="1"/>
</dbReference>
<name>A0A7W7G0M1_9ACTN</name>
<evidence type="ECO:0000313" key="5">
    <source>
        <dbReference type="Proteomes" id="UP000542742"/>
    </source>
</evidence>
<keyword evidence="5" id="KW-1185">Reference proteome</keyword>
<dbReference type="InterPro" id="IPR036291">
    <property type="entry name" value="NAD(P)-bd_dom_sf"/>
</dbReference>
<reference evidence="4 5" key="1">
    <citation type="submission" date="2020-08" db="EMBL/GenBank/DDBJ databases">
        <title>Sequencing the genomes of 1000 actinobacteria strains.</title>
        <authorList>
            <person name="Klenk H.-P."/>
        </authorList>
    </citation>
    <scope>NUCLEOTIDE SEQUENCE [LARGE SCALE GENOMIC DNA]</scope>
    <source>
        <strain evidence="4 5">DSM 45518</strain>
    </source>
</reference>
<evidence type="ECO:0000256" key="1">
    <source>
        <dbReference type="ARBA" id="ARBA00006484"/>
    </source>
</evidence>
<accession>A0A7W7G0M1</accession>
<gene>
    <name evidence="4" type="ORF">BKA14_003366</name>
</gene>
<dbReference type="SUPFAM" id="SSF51735">
    <property type="entry name" value="NAD(P)-binding Rossmann-fold domains"/>
    <property type="match status" value="1"/>
</dbReference>